<accession>A0A1M5V089</accession>
<dbReference type="PRINTS" id="PR00080">
    <property type="entry name" value="SDRFAMILY"/>
</dbReference>
<dbReference type="PROSITE" id="PS00061">
    <property type="entry name" value="ADH_SHORT"/>
    <property type="match status" value="1"/>
</dbReference>
<dbReference type="EMBL" id="FQXE01000004">
    <property type="protein sequence ID" value="SHH68363.1"/>
    <property type="molecule type" value="Genomic_DNA"/>
</dbReference>
<keyword evidence="2" id="KW-0560">Oxidoreductase</keyword>
<sequence>MISMAKKTVLITGAAGGIGRATAIRLANSGANLALSDIDMQALEKLRGELAASGADITCHRTDVSDSASCAQTAQEAGRHFGKIDHLVHSAGIYPQATVADMTDADWQQLMRINLDGTFHICRAVIPHLGPNSSIVNLASMAGHRGSHSHAHYSASKGAVSSFSKSLALELAPNTRVNIVAPGIIETAMTSDLLRQKGQALLDSTPLKRFGTADDVAGAIVFLCSDLAGFISGATIHVNGGLYIV</sequence>
<proteinExistence type="inferred from homology"/>
<gene>
    <name evidence="4" type="ORF">SAMN04488135_104172</name>
</gene>
<dbReference type="Proteomes" id="UP000184226">
    <property type="component" value="Unassembled WGS sequence"/>
</dbReference>
<dbReference type="SUPFAM" id="SSF51735">
    <property type="entry name" value="NAD(P)-binding Rossmann-fold domains"/>
    <property type="match status" value="1"/>
</dbReference>
<dbReference type="GO" id="GO:0016491">
    <property type="term" value="F:oxidoreductase activity"/>
    <property type="evidence" value="ECO:0007669"/>
    <property type="project" value="UniProtKB-KW"/>
</dbReference>
<dbReference type="OrthoDB" id="9806974at2"/>
<dbReference type="PANTHER" id="PTHR43477">
    <property type="entry name" value="DIHYDROANTICAPSIN 7-DEHYDROGENASE"/>
    <property type="match status" value="1"/>
</dbReference>
<dbReference type="Pfam" id="PF13561">
    <property type="entry name" value="adh_short_C2"/>
    <property type="match status" value="1"/>
</dbReference>
<dbReference type="CDD" id="cd05233">
    <property type="entry name" value="SDR_c"/>
    <property type="match status" value="1"/>
</dbReference>
<dbReference type="AlphaFoldDB" id="A0A1M5V089"/>
<reference evidence="4 5" key="1">
    <citation type="submission" date="2016-11" db="EMBL/GenBank/DDBJ databases">
        <authorList>
            <person name="Jaros S."/>
            <person name="Januszkiewicz K."/>
            <person name="Wedrychowicz H."/>
        </authorList>
    </citation>
    <scope>NUCLEOTIDE SEQUENCE [LARGE SCALE GENOMIC DNA]</scope>
    <source>
        <strain evidence="4 5">CGMCC 1.10190</strain>
    </source>
</reference>
<dbReference type="SMART" id="SM00822">
    <property type="entry name" value="PKS_KR"/>
    <property type="match status" value="1"/>
</dbReference>
<dbReference type="FunFam" id="3.40.50.720:FF:000084">
    <property type="entry name" value="Short-chain dehydrogenase reductase"/>
    <property type="match status" value="1"/>
</dbReference>
<dbReference type="InterPro" id="IPR002347">
    <property type="entry name" value="SDR_fam"/>
</dbReference>
<keyword evidence="5" id="KW-1185">Reference proteome</keyword>
<evidence type="ECO:0000256" key="2">
    <source>
        <dbReference type="ARBA" id="ARBA00023002"/>
    </source>
</evidence>
<dbReference type="InterPro" id="IPR020904">
    <property type="entry name" value="Sc_DH/Rdtase_CS"/>
</dbReference>
<protein>
    <submittedName>
        <fullName evidence="4">3-oxoacyl-[acyl-carrier protein] reductase</fullName>
    </submittedName>
</protein>
<dbReference type="STRING" id="658167.SAMN04488135_104172"/>
<feature type="domain" description="Ketoreductase" evidence="3">
    <location>
        <begin position="7"/>
        <end position="187"/>
    </location>
</feature>
<evidence type="ECO:0000313" key="5">
    <source>
        <dbReference type="Proteomes" id="UP000184226"/>
    </source>
</evidence>
<evidence type="ECO:0000313" key="4">
    <source>
        <dbReference type="EMBL" id="SHH68363.1"/>
    </source>
</evidence>
<dbReference type="InterPro" id="IPR051122">
    <property type="entry name" value="SDR_DHRS6-like"/>
</dbReference>
<dbReference type="InterPro" id="IPR036291">
    <property type="entry name" value="NAD(P)-bd_dom_sf"/>
</dbReference>
<dbReference type="Gene3D" id="3.40.50.720">
    <property type="entry name" value="NAD(P)-binding Rossmann-like Domain"/>
    <property type="match status" value="1"/>
</dbReference>
<dbReference type="NCBIfam" id="NF005559">
    <property type="entry name" value="PRK07231.1"/>
    <property type="match status" value="1"/>
</dbReference>
<dbReference type="PRINTS" id="PR00081">
    <property type="entry name" value="GDHRDH"/>
</dbReference>
<evidence type="ECO:0000259" key="3">
    <source>
        <dbReference type="SMART" id="SM00822"/>
    </source>
</evidence>
<organism evidence="4 5">
    <name type="scientific">Pollutimonas bauzanensis</name>
    <dbReference type="NCBI Taxonomy" id="658167"/>
    <lineage>
        <taxon>Bacteria</taxon>
        <taxon>Pseudomonadati</taxon>
        <taxon>Pseudomonadota</taxon>
        <taxon>Betaproteobacteria</taxon>
        <taxon>Burkholderiales</taxon>
        <taxon>Alcaligenaceae</taxon>
        <taxon>Pollutimonas</taxon>
    </lineage>
</organism>
<dbReference type="PANTHER" id="PTHR43477:SF1">
    <property type="entry name" value="DIHYDROANTICAPSIN 7-DEHYDROGENASE"/>
    <property type="match status" value="1"/>
</dbReference>
<comment type="similarity">
    <text evidence="1">Belongs to the short-chain dehydrogenases/reductases (SDR) family.</text>
</comment>
<evidence type="ECO:0000256" key="1">
    <source>
        <dbReference type="ARBA" id="ARBA00006484"/>
    </source>
</evidence>
<dbReference type="InterPro" id="IPR057326">
    <property type="entry name" value="KR_dom"/>
</dbReference>
<name>A0A1M5V089_9BURK</name>